<dbReference type="Gene3D" id="3.30.450.20">
    <property type="entry name" value="PAS domain"/>
    <property type="match status" value="4"/>
</dbReference>
<dbReference type="SMART" id="SM00448">
    <property type="entry name" value="REC"/>
    <property type="match status" value="2"/>
</dbReference>
<dbReference type="CDD" id="cd17574">
    <property type="entry name" value="REC_OmpR"/>
    <property type="match status" value="1"/>
</dbReference>
<dbReference type="PROSITE" id="PS50109">
    <property type="entry name" value="HIS_KIN"/>
    <property type="match status" value="2"/>
</dbReference>
<feature type="domain" description="Response regulatory" evidence="15">
    <location>
        <begin position="652"/>
        <end position="767"/>
    </location>
</feature>
<reference evidence="18" key="1">
    <citation type="submission" date="2021-05" db="EMBL/GenBank/DDBJ databases">
        <authorList>
            <person name="Pietrasiak N."/>
            <person name="Ward R."/>
            <person name="Stajich J.E."/>
            <person name="Kurbessoian T."/>
        </authorList>
    </citation>
    <scope>NUCLEOTIDE SEQUENCE</scope>
    <source>
        <strain evidence="18">JT2-VF2</strain>
    </source>
</reference>
<dbReference type="PANTHER" id="PTHR43547">
    <property type="entry name" value="TWO-COMPONENT HISTIDINE KINASE"/>
    <property type="match status" value="1"/>
</dbReference>
<dbReference type="Gene3D" id="3.30.450.40">
    <property type="match status" value="1"/>
</dbReference>
<dbReference type="NCBIfam" id="TIGR00229">
    <property type="entry name" value="sensory_box"/>
    <property type="match status" value="3"/>
</dbReference>
<evidence type="ECO:0000256" key="9">
    <source>
        <dbReference type="ARBA" id="ARBA00023012"/>
    </source>
</evidence>
<keyword evidence="6" id="KW-0547">Nucleotide-binding</keyword>
<dbReference type="Pfam" id="PF00072">
    <property type="entry name" value="Response_reg"/>
    <property type="match status" value="2"/>
</dbReference>
<dbReference type="SUPFAM" id="SSF47384">
    <property type="entry name" value="Homodimeric domain of signal transducing histidine kinase"/>
    <property type="match status" value="2"/>
</dbReference>
<evidence type="ECO:0000259" key="16">
    <source>
        <dbReference type="PROSITE" id="PS50112"/>
    </source>
</evidence>
<dbReference type="Pfam" id="PF00512">
    <property type="entry name" value="HisKA"/>
    <property type="match status" value="2"/>
</dbReference>
<dbReference type="CDD" id="cd16922">
    <property type="entry name" value="HATPase_EvgS-ArcB-TorS-like"/>
    <property type="match status" value="2"/>
</dbReference>
<feature type="domain" description="PAS" evidence="16">
    <location>
        <begin position="790"/>
        <end position="860"/>
    </location>
</feature>
<evidence type="ECO:0000259" key="15">
    <source>
        <dbReference type="PROSITE" id="PS50110"/>
    </source>
</evidence>
<evidence type="ECO:0000259" key="14">
    <source>
        <dbReference type="PROSITE" id="PS50109"/>
    </source>
</evidence>
<dbReference type="Pfam" id="PF02518">
    <property type="entry name" value="HATPase_c"/>
    <property type="match status" value="2"/>
</dbReference>
<dbReference type="PROSITE" id="PS50113">
    <property type="entry name" value="PAC"/>
    <property type="match status" value="2"/>
</dbReference>
<feature type="domain" description="PAC" evidence="17">
    <location>
        <begin position="1113"/>
        <end position="1166"/>
    </location>
</feature>
<keyword evidence="9" id="KW-0902">Two-component regulatory system</keyword>
<dbReference type="InterPro" id="IPR003594">
    <property type="entry name" value="HATPase_dom"/>
</dbReference>
<dbReference type="EMBL" id="JAHHHN010000046">
    <property type="protein sequence ID" value="MBW4565735.1"/>
    <property type="molecule type" value="Genomic_DNA"/>
</dbReference>
<dbReference type="SMART" id="SM00091">
    <property type="entry name" value="PAS"/>
    <property type="match status" value="3"/>
</dbReference>
<dbReference type="InterPro" id="IPR029016">
    <property type="entry name" value="GAF-like_dom_sf"/>
</dbReference>
<dbReference type="Gene3D" id="3.30.565.10">
    <property type="entry name" value="Histidine kinase-like ATPase, C-terminal domain"/>
    <property type="match status" value="2"/>
</dbReference>
<comment type="caution">
    <text evidence="18">The sequence shown here is derived from an EMBL/GenBank/DDBJ whole genome shotgun (WGS) entry which is preliminary data.</text>
</comment>
<gene>
    <name evidence="18" type="ORF">KME32_32565</name>
</gene>
<reference evidence="18" key="2">
    <citation type="journal article" date="2022" name="Microbiol. Resour. Announc.">
        <title>Metagenome Sequencing to Explore Phylogenomics of Terrestrial Cyanobacteria.</title>
        <authorList>
            <person name="Ward R.D."/>
            <person name="Stajich J.E."/>
            <person name="Johansen J.R."/>
            <person name="Huntemann M."/>
            <person name="Clum A."/>
            <person name="Foster B."/>
            <person name="Foster B."/>
            <person name="Roux S."/>
            <person name="Palaniappan K."/>
            <person name="Varghese N."/>
            <person name="Mukherjee S."/>
            <person name="Reddy T.B.K."/>
            <person name="Daum C."/>
            <person name="Copeland A."/>
            <person name="Chen I.A."/>
            <person name="Ivanova N.N."/>
            <person name="Kyrpides N.C."/>
            <person name="Shapiro N."/>
            <person name="Eloe-Fadrosh E.A."/>
            <person name="Pietrasiak N."/>
        </authorList>
    </citation>
    <scope>NUCLEOTIDE SEQUENCE</scope>
    <source>
        <strain evidence="18">JT2-VF2</strain>
    </source>
</reference>
<dbReference type="PROSITE" id="PS50112">
    <property type="entry name" value="PAS"/>
    <property type="match status" value="2"/>
</dbReference>
<dbReference type="InterPro" id="IPR001610">
    <property type="entry name" value="PAC"/>
</dbReference>
<dbReference type="CDD" id="cd17580">
    <property type="entry name" value="REC_2_DhkD-like"/>
    <property type="match status" value="1"/>
</dbReference>
<feature type="coiled-coil region" evidence="12">
    <location>
        <begin position="325"/>
        <end position="352"/>
    </location>
</feature>
<feature type="modified residue" description="4-aspartylphosphate" evidence="11">
    <location>
        <position position="1485"/>
    </location>
</feature>
<organism evidence="18 19">
    <name type="scientific">Mojavia pulchra JT2-VF2</name>
    <dbReference type="NCBI Taxonomy" id="287848"/>
    <lineage>
        <taxon>Bacteria</taxon>
        <taxon>Bacillati</taxon>
        <taxon>Cyanobacteriota</taxon>
        <taxon>Cyanophyceae</taxon>
        <taxon>Nostocales</taxon>
        <taxon>Nostocaceae</taxon>
    </lineage>
</organism>
<comment type="catalytic activity">
    <reaction evidence="1">
        <text>ATP + protein L-histidine = ADP + protein N-phospho-L-histidine.</text>
        <dbReference type="EC" id="2.7.13.3"/>
    </reaction>
</comment>
<dbReference type="InterPro" id="IPR005467">
    <property type="entry name" value="His_kinase_dom"/>
</dbReference>
<keyword evidence="8" id="KW-0067">ATP-binding</keyword>
<protein>
    <recommendedName>
        <fullName evidence="10">Circadian input-output histidine kinase CikA</fullName>
        <ecNumber evidence="3">2.7.13.3</ecNumber>
    </recommendedName>
</protein>
<dbReference type="FunFam" id="3.30.565.10:FF:000010">
    <property type="entry name" value="Sensor histidine kinase RcsC"/>
    <property type="match status" value="1"/>
</dbReference>
<dbReference type="SMART" id="SM00086">
    <property type="entry name" value="PAC"/>
    <property type="match status" value="2"/>
</dbReference>
<keyword evidence="7" id="KW-0418">Kinase</keyword>
<dbReference type="InterPro" id="IPR003661">
    <property type="entry name" value="HisK_dim/P_dom"/>
</dbReference>
<evidence type="ECO:0000256" key="7">
    <source>
        <dbReference type="ARBA" id="ARBA00022777"/>
    </source>
</evidence>
<feature type="domain" description="Histidine kinase" evidence="14">
    <location>
        <begin position="1191"/>
        <end position="1409"/>
    </location>
</feature>
<dbReference type="InterPro" id="IPR036097">
    <property type="entry name" value="HisK_dim/P_sf"/>
</dbReference>
<evidence type="ECO:0000313" key="19">
    <source>
        <dbReference type="Proteomes" id="UP000715781"/>
    </source>
</evidence>
<evidence type="ECO:0000256" key="2">
    <source>
        <dbReference type="ARBA" id="ARBA00006402"/>
    </source>
</evidence>
<evidence type="ECO:0000256" key="12">
    <source>
        <dbReference type="SAM" id="Coils"/>
    </source>
</evidence>
<dbReference type="Gene3D" id="2.10.70.100">
    <property type="match status" value="2"/>
</dbReference>
<dbReference type="Pfam" id="PF08447">
    <property type="entry name" value="PAS_3"/>
    <property type="match status" value="2"/>
</dbReference>
<dbReference type="PROSITE" id="PS50110">
    <property type="entry name" value="RESPONSE_REGULATORY"/>
    <property type="match status" value="2"/>
</dbReference>
<dbReference type="InterPro" id="IPR004358">
    <property type="entry name" value="Sig_transdc_His_kin-like_C"/>
</dbReference>
<evidence type="ECO:0000256" key="4">
    <source>
        <dbReference type="ARBA" id="ARBA00022553"/>
    </source>
</evidence>
<feature type="coiled-coil region" evidence="12">
    <location>
        <begin position="1157"/>
        <end position="1184"/>
    </location>
</feature>
<evidence type="ECO:0000259" key="17">
    <source>
        <dbReference type="PROSITE" id="PS50113"/>
    </source>
</evidence>
<dbReference type="SMART" id="SM00388">
    <property type="entry name" value="HisKA"/>
    <property type="match status" value="2"/>
</dbReference>
<evidence type="ECO:0000256" key="5">
    <source>
        <dbReference type="ARBA" id="ARBA00022679"/>
    </source>
</evidence>
<dbReference type="SMART" id="SM00387">
    <property type="entry name" value="HATPase_c"/>
    <property type="match status" value="2"/>
</dbReference>
<dbReference type="FunFam" id="1.10.287.130:FF:000045">
    <property type="entry name" value="Two-component system sensor histidine kinase/response regulator"/>
    <property type="match status" value="1"/>
</dbReference>
<feature type="modified residue" description="4-aspartylphosphate" evidence="11">
    <location>
        <position position="700"/>
    </location>
</feature>
<dbReference type="CDD" id="cd00082">
    <property type="entry name" value="HisKA"/>
    <property type="match status" value="2"/>
</dbReference>
<feature type="region of interest" description="Disordered" evidence="13">
    <location>
        <begin position="611"/>
        <end position="645"/>
    </location>
</feature>
<evidence type="ECO:0000256" key="6">
    <source>
        <dbReference type="ARBA" id="ARBA00022741"/>
    </source>
</evidence>
<dbReference type="PRINTS" id="PR00344">
    <property type="entry name" value="BCTRLSENSOR"/>
</dbReference>
<keyword evidence="12" id="KW-0175">Coiled coil</keyword>
<dbReference type="Proteomes" id="UP000715781">
    <property type="component" value="Unassembled WGS sequence"/>
</dbReference>
<dbReference type="EC" id="2.7.13.3" evidence="3"/>
<evidence type="ECO:0000256" key="8">
    <source>
        <dbReference type="ARBA" id="ARBA00022840"/>
    </source>
</evidence>
<feature type="domain" description="PAC" evidence="17">
    <location>
        <begin position="984"/>
        <end position="1036"/>
    </location>
</feature>
<evidence type="ECO:0000256" key="11">
    <source>
        <dbReference type="PROSITE-ProRule" id="PRU00169"/>
    </source>
</evidence>
<dbReference type="InterPro" id="IPR013656">
    <property type="entry name" value="PAS_4"/>
</dbReference>
<dbReference type="InterPro" id="IPR013655">
    <property type="entry name" value="PAS_fold_3"/>
</dbReference>
<dbReference type="FunFam" id="3.30.565.10:FF:000037">
    <property type="entry name" value="Hybrid sensor histidine kinase/response regulator"/>
    <property type="match status" value="1"/>
</dbReference>
<dbReference type="InterPro" id="IPR011006">
    <property type="entry name" value="CheY-like_superfamily"/>
</dbReference>
<dbReference type="SUPFAM" id="SSF55781">
    <property type="entry name" value="GAF domain-like"/>
    <property type="match status" value="1"/>
</dbReference>
<evidence type="ECO:0000256" key="3">
    <source>
        <dbReference type="ARBA" id="ARBA00012438"/>
    </source>
</evidence>
<sequence>MKNESTSVSNADVSFLLGGGEMGARMHELDWSTTSLGPTQLWPQSLKTAVRIMLTSRQPMFVWWGEELINLYNDAYQAIIGGKHPQALGQPASYVWREIWDQVGPRAESAMLKNEGTYDEALLLIMERNDYPEETYYTFSYSPVPNDQGDTGGIICANTDDTQRIIGERQLALLRELAARTADARTFNEACTLSVRCLETNPYDLPFAMIYLVDPDQQQVFLAGTCGIDRNHVAVPETVALDSDAIWPFAEVIKTHQVTVFSDLETSFSGLPTGAWQRSPHQAVAVPIAPSGQTGKAGILIAGLNPFRLFDDNYKGFIDLVAAQIAASIANAQAYEEERKRAEALAELDRAKTVFFSNVSHEFRTPLTLMLGPLEETLTNCAILLPPNEREQLEMVQRNGLRLLKLVNTLLDFSRIEAGRVQASYEPTDLASFTAELASVFRSAVEQAGMQLSVNCPPLPAPVYVDREMWEKIVLNLLSNAFKFTFAGKIAVSLQWSNDRVEFAVEDTGIGIPSTEIPYLFERFHRVKGAQGRSFEGSGIGLSLVQELVRMHGGTVEVTSVLGEGSCFTVSIPTGSAHLPQERITASRTLASTALGASPYLEEALRWLPEEGTGDWGQGTGKKQGSREQEAGEKNFPNLQYPIPNTQSPIPNILLADDNADMRDYVKRLLSQQYEVEAVPDGLAALSSARGRIPDLVLTDVMMPGLDGFGLLQELRADPQTRKVPIILLSARAGEEARVEALEAGADDYLIKPFSARELLARVEAALKMARLRQEAMQREQGLRIEAEVAKAHLETVLAGIQDQFFVLDQECSYIFVNDRVAEVVGKSKEELLGKNIWEMFPDVVGSEFYTQVHRAMAQQTVVRFEYFYPPWQRWFENRVYPFAEGVSVFVTDINDRKIAEEALREAHVQLKSALAAGAVYTWRWKISEDCLITDAALSRLFAVDPVDAAKGLPLQMFVNAIHKEDQSQVLAAINRAIETGEEYIAEYRIHTATGEERWVAARGIVEYDSAGKPVAFPGALADITEHKQTQTALREAEERLRLALESAELGTWDFNPITGELRWDECCKAMFGIPTDAVVTYDIFLAGLHPDDRDRTDQVVQSALNPASGGEYNIEYRTVGITDGVERWIAAQGKAFFNAAGAAVRFIGTVLNITARKQAETEREQLLKREQAAREAAEAANRIKDEFLAVLSHELRSPLNPIIGWTKLLQTREFDSAGLKKAITTIERNAKLQAQLIEDLLDVSRILQGKLNLNMAPVNLAPVIEAALETVRLAAEAKDIQIQTILDNSLGRVLGDSGRLQQVIWNLLSNAVKFTPEGGKIEIQLERIDTQAQITVSDTGKGINPDFLPYVFEYFRQADSTTTRKFGGLGLGLAIVRHLIELHGGTAGAESLGEGQGAIFTVRLPLIKKDLTPTKQVNITAVNTSPMASILTGIQILVVDDDADTRDLHTFLLEEAGASVTAVASATQALQVLAESKPDVLLSDIGMPQTDGYMLMQQVKALLKMQNKQIPAIALTAYAGESNQQQALESGFQKHLSKPIEPEELVMAIATLVGRSDNRVV</sequence>
<comment type="similarity">
    <text evidence="2">In the N-terminal section; belongs to the phytochrome family.</text>
</comment>
<dbReference type="PANTHER" id="PTHR43547:SF2">
    <property type="entry name" value="HYBRID SIGNAL TRANSDUCTION HISTIDINE KINASE C"/>
    <property type="match status" value="1"/>
</dbReference>
<dbReference type="SUPFAM" id="SSF55874">
    <property type="entry name" value="ATPase domain of HSP90 chaperone/DNA topoisomerase II/histidine kinase"/>
    <property type="match status" value="2"/>
</dbReference>
<evidence type="ECO:0000256" key="13">
    <source>
        <dbReference type="SAM" id="MobiDB-lite"/>
    </source>
</evidence>
<dbReference type="InterPro" id="IPR036890">
    <property type="entry name" value="HATPase_C_sf"/>
</dbReference>
<dbReference type="Gene3D" id="3.40.50.2300">
    <property type="match status" value="2"/>
</dbReference>
<accession>A0A951Q4S0</accession>
<dbReference type="InterPro" id="IPR000014">
    <property type="entry name" value="PAS"/>
</dbReference>
<evidence type="ECO:0000256" key="10">
    <source>
        <dbReference type="ARBA" id="ARBA00074306"/>
    </source>
</evidence>
<keyword evidence="5" id="KW-0808">Transferase</keyword>
<keyword evidence="4 11" id="KW-0597">Phosphoprotein</keyword>
<feature type="domain" description="Response regulatory" evidence="15">
    <location>
        <begin position="1436"/>
        <end position="1554"/>
    </location>
</feature>
<dbReference type="Pfam" id="PF08448">
    <property type="entry name" value="PAS_4"/>
    <property type="match status" value="1"/>
</dbReference>
<name>A0A951Q4S0_9NOST</name>
<proteinExistence type="inferred from homology"/>
<dbReference type="GO" id="GO:0000155">
    <property type="term" value="F:phosphorelay sensor kinase activity"/>
    <property type="evidence" value="ECO:0007669"/>
    <property type="project" value="InterPro"/>
</dbReference>
<evidence type="ECO:0000256" key="1">
    <source>
        <dbReference type="ARBA" id="ARBA00000085"/>
    </source>
</evidence>
<dbReference type="SUPFAM" id="SSF55785">
    <property type="entry name" value="PYP-like sensor domain (PAS domain)"/>
    <property type="match status" value="4"/>
</dbReference>
<evidence type="ECO:0000313" key="18">
    <source>
        <dbReference type="EMBL" id="MBW4565735.1"/>
    </source>
</evidence>
<dbReference type="InterPro" id="IPR035965">
    <property type="entry name" value="PAS-like_dom_sf"/>
</dbReference>
<feature type="domain" description="PAS" evidence="16">
    <location>
        <begin position="1037"/>
        <end position="1108"/>
    </location>
</feature>
<feature type="domain" description="Histidine kinase" evidence="14">
    <location>
        <begin position="358"/>
        <end position="576"/>
    </location>
</feature>
<dbReference type="SUPFAM" id="SSF52172">
    <property type="entry name" value="CheY-like"/>
    <property type="match status" value="2"/>
</dbReference>
<dbReference type="InterPro" id="IPR001789">
    <property type="entry name" value="Sig_transdc_resp-reg_receiver"/>
</dbReference>
<dbReference type="Gene3D" id="1.10.287.130">
    <property type="match status" value="2"/>
</dbReference>
<dbReference type="InterPro" id="IPR000700">
    <property type="entry name" value="PAS-assoc_C"/>
</dbReference>
<dbReference type="CDD" id="cd00130">
    <property type="entry name" value="PAS"/>
    <property type="match status" value="3"/>
</dbReference>
<dbReference type="GO" id="GO:0005524">
    <property type="term" value="F:ATP binding"/>
    <property type="evidence" value="ECO:0007669"/>
    <property type="project" value="UniProtKB-KW"/>
</dbReference>